<dbReference type="SUPFAM" id="SSF56925">
    <property type="entry name" value="OMPA-like"/>
    <property type="match status" value="1"/>
</dbReference>
<dbReference type="InterPro" id="IPR011250">
    <property type="entry name" value="OMP/PagP_B-barrel"/>
</dbReference>
<dbReference type="Gene3D" id="2.40.160.20">
    <property type="match status" value="1"/>
</dbReference>
<proteinExistence type="predicted"/>
<comment type="caution">
    <text evidence="1">The sequence shown here is derived from an EMBL/GenBank/DDBJ whole genome shotgun (WGS) entry which is preliminary data.</text>
</comment>
<protein>
    <recommendedName>
        <fullName evidence="3">Outer membrane protein beta-barrel domain-containing protein</fullName>
    </recommendedName>
</protein>
<organism evidence="1 2">
    <name type="scientific">Sphingobacterium pedocola</name>
    <dbReference type="NCBI Taxonomy" id="2082722"/>
    <lineage>
        <taxon>Bacteria</taxon>
        <taxon>Pseudomonadati</taxon>
        <taxon>Bacteroidota</taxon>
        <taxon>Sphingobacteriia</taxon>
        <taxon>Sphingobacteriales</taxon>
        <taxon>Sphingobacteriaceae</taxon>
        <taxon>Sphingobacterium</taxon>
    </lineage>
</organism>
<sequence length="170" mass="19249">MKKITLVLILTALYFVSYGQDHKWAFGFYGDVHIEEPSYSGSFGVQGKYDFANRHALQAQVHGRSGLAILGADYLFSFFDKTKSNFNVFLGAGLGEEFYTFSQEIFLEDVPPTTIKVRDNVFVANGQVGLSYYFPAVGLSLYSGYKAKFSFEDESFSPNYLMLGVRYHLW</sequence>
<dbReference type="Proteomes" id="UP000618319">
    <property type="component" value="Unassembled WGS sequence"/>
</dbReference>
<evidence type="ECO:0000313" key="1">
    <source>
        <dbReference type="EMBL" id="MBE8720255.1"/>
    </source>
</evidence>
<dbReference type="EMBL" id="PSKQ01000017">
    <property type="protein sequence ID" value="MBE8720255.1"/>
    <property type="molecule type" value="Genomic_DNA"/>
</dbReference>
<accession>A0ABR9T4H8</accession>
<gene>
    <name evidence="1" type="ORF">C4F40_05885</name>
</gene>
<evidence type="ECO:0008006" key="3">
    <source>
        <dbReference type="Google" id="ProtNLM"/>
    </source>
</evidence>
<dbReference type="Pfam" id="PF01856">
    <property type="entry name" value="HP_OMP"/>
    <property type="match status" value="1"/>
</dbReference>
<dbReference type="RefSeq" id="WP_196937950.1">
    <property type="nucleotide sequence ID" value="NZ_MU158689.1"/>
</dbReference>
<keyword evidence="2" id="KW-1185">Reference proteome</keyword>
<reference evidence="1 2" key="1">
    <citation type="submission" date="2018-02" db="EMBL/GenBank/DDBJ databases">
        <title>Sphingobacterium KA21.</title>
        <authorList>
            <person name="Vasarhelyi B.M."/>
            <person name="Deshmukh S."/>
            <person name="Balint B."/>
            <person name="Kukolya J."/>
        </authorList>
    </citation>
    <scope>NUCLEOTIDE SEQUENCE [LARGE SCALE GENOMIC DNA]</scope>
    <source>
        <strain evidence="1 2">Ka21</strain>
    </source>
</reference>
<dbReference type="InterPro" id="IPR002718">
    <property type="entry name" value="OMP_Helicobacter"/>
</dbReference>
<name>A0ABR9T4H8_9SPHI</name>
<evidence type="ECO:0000313" key="2">
    <source>
        <dbReference type="Proteomes" id="UP000618319"/>
    </source>
</evidence>